<sequence>MKRHFAVTFFSLNTILFHVESFVQTSGRTLEGQPDSLYLFMFTDCNADVYGGDATVVYFTQRRRRKWVFFWVGPYKSGRIILSQKKKE</sequence>
<evidence type="ECO:0000256" key="1">
    <source>
        <dbReference type="SAM" id="SignalP"/>
    </source>
</evidence>
<dbReference type="Proteomes" id="UP000693946">
    <property type="component" value="Linkage Group LG20"/>
</dbReference>
<gene>
    <name evidence="2" type="ORF">JOB18_023572</name>
</gene>
<evidence type="ECO:0000313" key="2">
    <source>
        <dbReference type="EMBL" id="KAG7500570.1"/>
    </source>
</evidence>
<comment type="caution">
    <text evidence="2">The sequence shown here is derived from an EMBL/GenBank/DDBJ whole genome shotgun (WGS) entry which is preliminary data.</text>
</comment>
<keyword evidence="1" id="KW-0732">Signal</keyword>
<keyword evidence="3" id="KW-1185">Reference proteome</keyword>
<evidence type="ECO:0008006" key="4">
    <source>
        <dbReference type="Google" id="ProtNLM"/>
    </source>
</evidence>
<reference evidence="2 3" key="1">
    <citation type="journal article" date="2021" name="Sci. Rep.">
        <title>Chromosome anchoring in Senegalese sole (Solea senegalensis) reveals sex-associated markers and genome rearrangements in flatfish.</title>
        <authorList>
            <person name="Guerrero-Cozar I."/>
            <person name="Gomez-Garrido J."/>
            <person name="Berbel C."/>
            <person name="Martinez-Blanch J.F."/>
            <person name="Alioto T."/>
            <person name="Claros M.G."/>
            <person name="Gagnaire P.A."/>
            <person name="Manchado M."/>
        </authorList>
    </citation>
    <scope>NUCLEOTIDE SEQUENCE [LARGE SCALE GENOMIC DNA]</scope>
    <source>
        <strain evidence="2">Sse05_10M</strain>
    </source>
</reference>
<evidence type="ECO:0000313" key="3">
    <source>
        <dbReference type="Proteomes" id="UP000693946"/>
    </source>
</evidence>
<protein>
    <recommendedName>
        <fullName evidence="4">Secreted protein</fullName>
    </recommendedName>
</protein>
<proteinExistence type="predicted"/>
<dbReference type="EMBL" id="JAGKHQ010000013">
    <property type="protein sequence ID" value="KAG7500570.1"/>
    <property type="molecule type" value="Genomic_DNA"/>
</dbReference>
<accession>A0AAV6R6A0</accession>
<feature type="signal peptide" evidence="1">
    <location>
        <begin position="1"/>
        <end position="21"/>
    </location>
</feature>
<feature type="chain" id="PRO_5043349919" description="Secreted protein" evidence="1">
    <location>
        <begin position="22"/>
        <end position="88"/>
    </location>
</feature>
<name>A0AAV6R6A0_SOLSE</name>
<dbReference type="AlphaFoldDB" id="A0AAV6R6A0"/>
<organism evidence="2 3">
    <name type="scientific">Solea senegalensis</name>
    <name type="common">Senegalese sole</name>
    <dbReference type="NCBI Taxonomy" id="28829"/>
    <lineage>
        <taxon>Eukaryota</taxon>
        <taxon>Metazoa</taxon>
        <taxon>Chordata</taxon>
        <taxon>Craniata</taxon>
        <taxon>Vertebrata</taxon>
        <taxon>Euteleostomi</taxon>
        <taxon>Actinopterygii</taxon>
        <taxon>Neopterygii</taxon>
        <taxon>Teleostei</taxon>
        <taxon>Neoteleostei</taxon>
        <taxon>Acanthomorphata</taxon>
        <taxon>Carangaria</taxon>
        <taxon>Pleuronectiformes</taxon>
        <taxon>Pleuronectoidei</taxon>
        <taxon>Soleidae</taxon>
        <taxon>Solea</taxon>
    </lineage>
</organism>